<evidence type="ECO:0000313" key="1">
    <source>
        <dbReference type="EMBL" id="AXF51463.1"/>
    </source>
</evidence>
<name>A0A345BLZ2_9CAUD</name>
<reference evidence="2" key="1">
    <citation type="submission" date="2018-06" db="EMBL/GenBank/DDBJ databases">
        <authorList>
            <person name="Sharma R."/>
            <person name="Hughes J."/>
            <person name="Breakwell D.P."/>
            <person name="Hope S."/>
            <person name="Grose J.H."/>
        </authorList>
    </citation>
    <scope>NUCLEOTIDE SEQUENCE [LARGE SCALE GENOMIC DNA]</scope>
</reference>
<sequence length="67" mass="7273">MTGPKETVIRLEQMRLVSAISMEVARQYPGVTVNQDQFNAIIAAANLVKEAYDGTPVLVAPPADEDE</sequence>
<evidence type="ECO:0000313" key="2">
    <source>
        <dbReference type="Proteomes" id="UP000260529"/>
    </source>
</evidence>
<keyword evidence="2" id="KW-1185">Reference proteome</keyword>
<organism evidence="1 2">
    <name type="scientific">Erwinia phage Pavtok</name>
    <dbReference type="NCBI Taxonomy" id="2267655"/>
    <lineage>
        <taxon>Viruses</taxon>
        <taxon>Duplodnaviria</taxon>
        <taxon>Heunggongvirae</taxon>
        <taxon>Uroviricota</taxon>
        <taxon>Caudoviricetes</taxon>
        <taxon>Pavtokvirus</taxon>
        <taxon>Pavtokvirus pavtok</taxon>
    </lineage>
</organism>
<dbReference type="EMBL" id="MH426726">
    <property type="protein sequence ID" value="AXF51463.1"/>
    <property type="molecule type" value="Genomic_DNA"/>
</dbReference>
<proteinExistence type="predicted"/>
<dbReference type="Proteomes" id="UP000260529">
    <property type="component" value="Segment"/>
</dbReference>
<accession>A0A345BLZ2</accession>
<protein>
    <submittedName>
        <fullName evidence="1">Uncharacterized protein</fullName>
    </submittedName>
</protein>
<gene>
    <name evidence="1" type="ORF">PAVTOK_35</name>
</gene>